<sequence length="39" mass="4758">MTFFMNLSIQSKLQLFTEELHKHFTPSFLEKLVRTTYYS</sequence>
<reference evidence="1 2" key="1">
    <citation type="submission" date="2016-12" db="EMBL/GenBank/DDBJ databases">
        <title>Genome Sequences of Twelve Sporeforming Bacillus Species Isolated from Foods.</title>
        <authorList>
            <person name="De Jong A."/>
            <person name="Holsappel S."/>
            <person name="Kuipers O.P."/>
        </authorList>
    </citation>
    <scope>NUCLEOTIDE SEQUENCE [LARGE SCALE GENOMIC DNA]</scope>
    <source>
        <strain evidence="1 2">S3E15</strain>
    </source>
</reference>
<organism evidence="1 2">
    <name type="scientific">Bacillus mycoides</name>
    <dbReference type="NCBI Taxonomy" id="1405"/>
    <lineage>
        <taxon>Bacteria</taxon>
        <taxon>Bacillati</taxon>
        <taxon>Bacillota</taxon>
        <taxon>Bacilli</taxon>
        <taxon>Bacillales</taxon>
        <taxon>Bacillaceae</taxon>
        <taxon>Bacillus</taxon>
        <taxon>Bacillus cereus group</taxon>
    </lineage>
</organism>
<proteinExistence type="predicted"/>
<gene>
    <name evidence="1" type="ORF">S3E15_01772</name>
</gene>
<dbReference type="AlphaFoldDB" id="A0AAP7W569"/>
<evidence type="ECO:0000313" key="2">
    <source>
        <dbReference type="Proteomes" id="UP000194131"/>
    </source>
</evidence>
<comment type="caution">
    <text evidence="1">The sequence shown here is derived from an EMBL/GenBank/DDBJ whole genome shotgun (WGS) entry which is preliminary data.</text>
</comment>
<dbReference type="Proteomes" id="UP000194131">
    <property type="component" value="Unassembled WGS sequence"/>
</dbReference>
<accession>A0AAP7W569</accession>
<protein>
    <submittedName>
        <fullName evidence="1">Uncharacterized protein</fullName>
    </submittedName>
</protein>
<dbReference type="EMBL" id="MRWU01000018">
    <property type="protein sequence ID" value="OSX90365.1"/>
    <property type="molecule type" value="Genomic_DNA"/>
</dbReference>
<evidence type="ECO:0000313" key="1">
    <source>
        <dbReference type="EMBL" id="OSX90365.1"/>
    </source>
</evidence>
<name>A0AAP7W569_BACMY</name>